<dbReference type="Proteomes" id="UP000655208">
    <property type="component" value="Unassembled WGS sequence"/>
</dbReference>
<dbReference type="EMBL" id="BMNA01000001">
    <property type="protein sequence ID" value="GGL85029.1"/>
    <property type="molecule type" value="Genomic_DNA"/>
</dbReference>
<sequence>MSQPVVLIAEKLAPSAIAELGPDVEVRHVDGADRSALLPALAEADAVMIRSATTIDAEALAAAPRLKVVARAGIGLDNVDVPAATARGVLVVNAPQSNIITAAEHALALLLAVARQIPAAHASVAAGEWKRSSFEGVEIADKTVGVVGLGRIGQLFAARIAAFGTTVIAYDPYLQPARAAALGVQLVDLATLLRRADIISIHLPRTPETLGLIGAAELATVKPNLLLVNAARGGLVDEQALADALTEGRVAGAGIDVYVKEPMAADNPLRTAPNIVLTPHLGASTREAQDKAGTAVARSVKLALRGDFVPDAVNVQAAGPVADELRPWIPLVTRLGEILTAVGGTVPAQVAVEVRGDLAAVDTSILQLAAVRGIFGPVITDAVTFVNAPALAAEHGVTLTGTATEETGDYRSQVTLRGAMPDGSVRSVSGTLSGERQVAKLIEINGRHFDLRAEGDLVLVAYADRPGVMGTVGALLGAAGVNILAAQISQEMSGQASIMVLRVDGLPDAALLERIGEAVQASAIRGIPAG</sequence>
<dbReference type="InterPro" id="IPR036291">
    <property type="entry name" value="NAD(P)-bd_dom_sf"/>
</dbReference>
<keyword evidence="5 11" id="KW-0028">Amino-acid biosynthesis</keyword>
<reference evidence="13" key="1">
    <citation type="journal article" date="2014" name="Int. J. Syst. Evol. Microbiol.">
        <title>Complete genome sequence of Corynebacterium casei LMG S-19264T (=DSM 44701T), isolated from a smear-ripened cheese.</title>
        <authorList>
            <consortium name="US DOE Joint Genome Institute (JGI-PGF)"/>
            <person name="Walter F."/>
            <person name="Albersmeier A."/>
            <person name="Kalinowski J."/>
            <person name="Ruckert C."/>
        </authorList>
    </citation>
    <scope>NUCLEOTIDE SEQUENCE</scope>
    <source>
        <strain evidence="13">CGMCC 4.7308</strain>
    </source>
</reference>
<evidence type="ECO:0000256" key="7">
    <source>
        <dbReference type="ARBA" id="ARBA00023027"/>
    </source>
</evidence>
<keyword evidence="7 11" id="KW-0520">NAD</keyword>
<comment type="catalytic activity">
    <reaction evidence="9">
        <text>(R)-2-hydroxyglutarate + NAD(+) = 2-oxoglutarate + NADH + H(+)</text>
        <dbReference type="Rhea" id="RHEA:49612"/>
        <dbReference type="ChEBI" id="CHEBI:15378"/>
        <dbReference type="ChEBI" id="CHEBI:15801"/>
        <dbReference type="ChEBI" id="CHEBI:16810"/>
        <dbReference type="ChEBI" id="CHEBI:57540"/>
        <dbReference type="ChEBI" id="CHEBI:57945"/>
        <dbReference type="EC" id="1.1.1.399"/>
    </reaction>
</comment>
<proteinExistence type="inferred from homology"/>
<evidence type="ECO:0000313" key="13">
    <source>
        <dbReference type="EMBL" id="GGL85029.1"/>
    </source>
</evidence>
<dbReference type="Gene3D" id="3.40.50.720">
    <property type="entry name" value="NAD(P)-binding Rossmann-like Domain"/>
    <property type="match status" value="2"/>
</dbReference>
<keyword evidence="6 11" id="KW-0560">Oxidoreductase</keyword>
<dbReference type="InterPro" id="IPR050857">
    <property type="entry name" value="D-2-hydroxyacid_DH"/>
</dbReference>
<dbReference type="PROSITE" id="PS00065">
    <property type="entry name" value="D_2_HYDROXYACID_DH_1"/>
    <property type="match status" value="1"/>
</dbReference>
<dbReference type="SUPFAM" id="SSF52283">
    <property type="entry name" value="Formate/glycerate dehydrogenase catalytic domain-like"/>
    <property type="match status" value="1"/>
</dbReference>
<dbReference type="EC" id="1.1.1.95" evidence="11"/>
<comment type="pathway">
    <text evidence="2 11">Amino-acid biosynthesis; L-serine biosynthesis; L-serine from 3-phospho-D-glycerate: step 1/3.</text>
</comment>
<gene>
    <name evidence="13" type="primary">serA</name>
    <name evidence="13" type="ORF">GCM10011594_00810</name>
</gene>
<dbReference type="InterPro" id="IPR002912">
    <property type="entry name" value="ACT_dom"/>
</dbReference>
<evidence type="ECO:0000256" key="5">
    <source>
        <dbReference type="ARBA" id="ARBA00022605"/>
    </source>
</evidence>
<dbReference type="Gene3D" id="3.30.70.260">
    <property type="match status" value="1"/>
</dbReference>
<dbReference type="SUPFAM" id="SSF55021">
    <property type="entry name" value="ACT-like"/>
    <property type="match status" value="1"/>
</dbReference>
<organism evidence="13 14">
    <name type="scientific">Nakamurella endophytica</name>
    <dbReference type="NCBI Taxonomy" id="1748367"/>
    <lineage>
        <taxon>Bacteria</taxon>
        <taxon>Bacillati</taxon>
        <taxon>Actinomycetota</taxon>
        <taxon>Actinomycetes</taxon>
        <taxon>Nakamurellales</taxon>
        <taxon>Nakamurellaceae</taxon>
        <taxon>Nakamurella</taxon>
    </lineage>
</organism>
<dbReference type="InterPro" id="IPR006139">
    <property type="entry name" value="D-isomer_2_OHA_DH_cat_dom"/>
</dbReference>
<keyword evidence="14" id="KW-1185">Reference proteome</keyword>
<comment type="catalytic activity">
    <reaction evidence="10 11">
        <text>(2R)-3-phosphoglycerate + NAD(+) = 3-phosphooxypyruvate + NADH + H(+)</text>
        <dbReference type="Rhea" id="RHEA:12641"/>
        <dbReference type="ChEBI" id="CHEBI:15378"/>
        <dbReference type="ChEBI" id="CHEBI:18110"/>
        <dbReference type="ChEBI" id="CHEBI:57540"/>
        <dbReference type="ChEBI" id="CHEBI:57945"/>
        <dbReference type="ChEBI" id="CHEBI:58272"/>
        <dbReference type="EC" id="1.1.1.95"/>
    </reaction>
</comment>
<keyword evidence="8 11" id="KW-0718">Serine biosynthesis</keyword>
<evidence type="ECO:0000256" key="10">
    <source>
        <dbReference type="ARBA" id="ARBA00048731"/>
    </source>
</evidence>
<dbReference type="AlphaFoldDB" id="A0A917SL25"/>
<dbReference type="NCBIfam" id="TIGR01327">
    <property type="entry name" value="PGDH"/>
    <property type="match status" value="1"/>
</dbReference>
<comment type="similarity">
    <text evidence="3 11">Belongs to the D-isomer specific 2-hydroxyacid dehydrogenase family.</text>
</comment>
<reference evidence="13" key="2">
    <citation type="submission" date="2020-09" db="EMBL/GenBank/DDBJ databases">
        <authorList>
            <person name="Sun Q."/>
            <person name="Zhou Y."/>
        </authorList>
    </citation>
    <scope>NUCLEOTIDE SEQUENCE</scope>
    <source>
        <strain evidence="13">CGMCC 4.7308</strain>
    </source>
</reference>
<evidence type="ECO:0000256" key="9">
    <source>
        <dbReference type="ARBA" id="ARBA00048126"/>
    </source>
</evidence>
<evidence type="ECO:0000256" key="11">
    <source>
        <dbReference type="RuleBase" id="RU363003"/>
    </source>
</evidence>
<name>A0A917SL25_9ACTN</name>
<dbReference type="InterPro" id="IPR006236">
    <property type="entry name" value="PGDH"/>
</dbReference>
<accession>A0A917SL25</accession>
<dbReference type="InterPro" id="IPR045626">
    <property type="entry name" value="PGDH_ASB_dom"/>
</dbReference>
<dbReference type="SUPFAM" id="SSF143548">
    <property type="entry name" value="Serine metabolism enzymes domain"/>
    <property type="match status" value="1"/>
</dbReference>
<dbReference type="PANTHER" id="PTHR42789:SF1">
    <property type="entry name" value="D-ISOMER SPECIFIC 2-HYDROXYACID DEHYDROGENASE FAMILY PROTEIN (AFU_ORTHOLOGUE AFUA_6G10090)"/>
    <property type="match status" value="1"/>
</dbReference>
<dbReference type="GO" id="GO:0004617">
    <property type="term" value="F:phosphoglycerate dehydrogenase activity"/>
    <property type="evidence" value="ECO:0007669"/>
    <property type="project" value="UniProtKB-UniRule"/>
</dbReference>
<dbReference type="PROSITE" id="PS51671">
    <property type="entry name" value="ACT"/>
    <property type="match status" value="1"/>
</dbReference>
<dbReference type="FunFam" id="3.40.50.720:FF:000021">
    <property type="entry name" value="D-3-phosphoglycerate dehydrogenase"/>
    <property type="match status" value="1"/>
</dbReference>
<dbReference type="PROSITE" id="PS00670">
    <property type="entry name" value="D_2_HYDROXYACID_DH_2"/>
    <property type="match status" value="1"/>
</dbReference>
<dbReference type="Pfam" id="PF01842">
    <property type="entry name" value="ACT"/>
    <property type="match status" value="1"/>
</dbReference>
<dbReference type="Gene3D" id="3.30.1330.90">
    <property type="entry name" value="D-3-phosphoglycerate dehydrogenase, domain 3"/>
    <property type="match status" value="1"/>
</dbReference>
<feature type="domain" description="ACT" evidence="12">
    <location>
        <begin position="457"/>
        <end position="530"/>
    </location>
</feature>
<dbReference type="Pfam" id="PF00389">
    <property type="entry name" value="2-Hacid_dh"/>
    <property type="match status" value="1"/>
</dbReference>
<dbReference type="GO" id="GO:0006564">
    <property type="term" value="P:L-serine biosynthetic process"/>
    <property type="evidence" value="ECO:0007669"/>
    <property type="project" value="UniProtKB-UniRule"/>
</dbReference>
<comment type="function">
    <text evidence="1">Catalyzes the reversible oxidation of 3-phospho-D-glycerate to 3-phosphonooxypyruvate, the first step of the phosphorylated L-serine biosynthesis pathway. Also catalyzes the reversible oxidation of 2-hydroxyglutarate to 2-oxoglutarate.</text>
</comment>
<evidence type="ECO:0000256" key="6">
    <source>
        <dbReference type="ARBA" id="ARBA00023002"/>
    </source>
</evidence>
<dbReference type="InterPro" id="IPR029752">
    <property type="entry name" value="D-isomer_DH_CS1"/>
</dbReference>
<evidence type="ECO:0000256" key="8">
    <source>
        <dbReference type="ARBA" id="ARBA00023299"/>
    </source>
</evidence>
<dbReference type="Pfam" id="PF02826">
    <property type="entry name" value="2-Hacid_dh_C"/>
    <property type="match status" value="1"/>
</dbReference>
<dbReference type="InterPro" id="IPR029009">
    <property type="entry name" value="ASB_dom_sf"/>
</dbReference>
<dbReference type="Pfam" id="PF19304">
    <property type="entry name" value="PGDH_inter"/>
    <property type="match status" value="1"/>
</dbReference>
<dbReference type="CDD" id="cd12173">
    <property type="entry name" value="PGDH_4"/>
    <property type="match status" value="1"/>
</dbReference>
<evidence type="ECO:0000256" key="1">
    <source>
        <dbReference type="ARBA" id="ARBA00003800"/>
    </source>
</evidence>
<dbReference type="InterPro" id="IPR045865">
    <property type="entry name" value="ACT-like_dom_sf"/>
</dbReference>
<dbReference type="GO" id="GO:0051287">
    <property type="term" value="F:NAD binding"/>
    <property type="evidence" value="ECO:0007669"/>
    <property type="project" value="UniProtKB-UniRule"/>
</dbReference>
<evidence type="ECO:0000256" key="2">
    <source>
        <dbReference type="ARBA" id="ARBA00005216"/>
    </source>
</evidence>
<dbReference type="RefSeq" id="WP_188939564.1">
    <property type="nucleotide sequence ID" value="NZ_BMNA01000001.1"/>
</dbReference>
<dbReference type="PROSITE" id="PS00671">
    <property type="entry name" value="D_2_HYDROXYACID_DH_3"/>
    <property type="match status" value="1"/>
</dbReference>
<evidence type="ECO:0000256" key="4">
    <source>
        <dbReference type="ARBA" id="ARBA00021582"/>
    </source>
</evidence>
<dbReference type="InterPro" id="IPR029753">
    <property type="entry name" value="D-isomer_DH_CS"/>
</dbReference>
<protein>
    <recommendedName>
        <fullName evidence="4 11">D-3-phosphoglycerate dehydrogenase</fullName>
        <ecNumber evidence="11">1.1.1.95</ecNumber>
    </recommendedName>
</protein>
<comment type="caution">
    <text evidence="13">The sequence shown here is derived from an EMBL/GenBank/DDBJ whole genome shotgun (WGS) entry which is preliminary data.</text>
</comment>
<evidence type="ECO:0000259" key="12">
    <source>
        <dbReference type="PROSITE" id="PS51671"/>
    </source>
</evidence>
<evidence type="ECO:0000313" key="14">
    <source>
        <dbReference type="Proteomes" id="UP000655208"/>
    </source>
</evidence>
<evidence type="ECO:0000256" key="3">
    <source>
        <dbReference type="ARBA" id="ARBA00005854"/>
    </source>
</evidence>
<dbReference type="InterPro" id="IPR006140">
    <property type="entry name" value="D-isomer_DH_NAD-bd"/>
</dbReference>
<dbReference type="PANTHER" id="PTHR42789">
    <property type="entry name" value="D-ISOMER SPECIFIC 2-HYDROXYACID DEHYDROGENASE FAMILY PROTEIN (AFU_ORTHOLOGUE AFUA_6G10090)"/>
    <property type="match status" value="1"/>
</dbReference>
<dbReference type="SUPFAM" id="SSF51735">
    <property type="entry name" value="NAD(P)-binding Rossmann-fold domains"/>
    <property type="match status" value="1"/>
</dbReference>